<protein>
    <recommendedName>
        <fullName evidence="3">Zn(2)-C6 fungal-type domain-containing protein</fullName>
    </recommendedName>
</protein>
<dbReference type="SUPFAM" id="SSF57701">
    <property type="entry name" value="Zn2/Cys6 DNA-binding domain"/>
    <property type="match status" value="1"/>
</dbReference>
<dbReference type="Gene3D" id="4.10.240.10">
    <property type="entry name" value="Zn(2)-C6 fungal-type DNA-binding domain"/>
    <property type="match status" value="1"/>
</dbReference>
<evidence type="ECO:0000259" key="3">
    <source>
        <dbReference type="PROSITE" id="PS50048"/>
    </source>
</evidence>
<dbReference type="InterPro" id="IPR001138">
    <property type="entry name" value="Zn2Cys6_DnaBD"/>
</dbReference>
<evidence type="ECO:0000256" key="1">
    <source>
        <dbReference type="ARBA" id="ARBA00004123"/>
    </source>
</evidence>
<dbReference type="OrthoDB" id="5600212at2759"/>
<dbReference type="Pfam" id="PF00172">
    <property type="entry name" value="Zn_clus"/>
    <property type="match status" value="1"/>
</dbReference>
<dbReference type="PROSITE" id="PS50048">
    <property type="entry name" value="ZN2_CY6_FUNGAL_2"/>
    <property type="match status" value="1"/>
</dbReference>
<name>A0A1L0CKL7_9ASCO</name>
<dbReference type="SMART" id="SM00066">
    <property type="entry name" value="GAL4"/>
    <property type="match status" value="1"/>
</dbReference>
<comment type="subcellular location">
    <subcellularLocation>
        <location evidence="1">Nucleus</location>
    </subcellularLocation>
</comment>
<feature type="domain" description="Zn(2)-C6 fungal-type" evidence="3">
    <location>
        <begin position="20"/>
        <end position="49"/>
    </location>
</feature>
<evidence type="ECO:0000256" key="2">
    <source>
        <dbReference type="ARBA" id="ARBA00023242"/>
    </source>
</evidence>
<dbReference type="EMBL" id="FQNF01000014">
    <property type="protein sequence ID" value="SGZ38929.1"/>
    <property type="molecule type" value="Genomic_DNA"/>
</dbReference>
<dbReference type="AlphaFoldDB" id="A0A1L0CKL7"/>
<dbReference type="GO" id="GO:0000981">
    <property type="term" value="F:DNA-binding transcription factor activity, RNA polymerase II-specific"/>
    <property type="evidence" value="ECO:0007669"/>
    <property type="project" value="InterPro"/>
</dbReference>
<dbReference type="InterPro" id="IPR050613">
    <property type="entry name" value="Sec_Metabolite_Reg"/>
</dbReference>
<gene>
    <name evidence="4" type="ORF">HGUI_01129</name>
</gene>
<dbReference type="CDD" id="cd00067">
    <property type="entry name" value="GAL4"/>
    <property type="match status" value="1"/>
</dbReference>
<dbReference type="GO" id="GO:0008270">
    <property type="term" value="F:zinc ion binding"/>
    <property type="evidence" value="ECO:0007669"/>
    <property type="project" value="InterPro"/>
</dbReference>
<dbReference type="GO" id="GO:0005634">
    <property type="term" value="C:nucleus"/>
    <property type="evidence" value="ECO:0007669"/>
    <property type="project" value="UniProtKB-SubCell"/>
</dbReference>
<organism evidence="4 5">
    <name type="scientific">Hanseniaspora guilliermondii</name>
    <dbReference type="NCBI Taxonomy" id="56406"/>
    <lineage>
        <taxon>Eukaryota</taxon>
        <taxon>Fungi</taxon>
        <taxon>Dikarya</taxon>
        <taxon>Ascomycota</taxon>
        <taxon>Saccharomycotina</taxon>
        <taxon>Saccharomycetes</taxon>
        <taxon>Saccharomycodales</taxon>
        <taxon>Saccharomycodaceae</taxon>
        <taxon>Hanseniaspora</taxon>
    </lineage>
</organism>
<reference evidence="5" key="1">
    <citation type="submission" date="2016-11" db="EMBL/GenBank/DDBJ databases">
        <authorList>
            <person name="Guldener U."/>
        </authorList>
    </citation>
    <scope>NUCLEOTIDE SEQUENCE [LARGE SCALE GENOMIC DNA]</scope>
</reference>
<accession>A0A1L0CKL7</accession>
<dbReference type="VEuPathDB" id="FungiDB:HGUI_01129"/>
<dbReference type="PROSITE" id="PS00463">
    <property type="entry name" value="ZN2_CY6_FUNGAL_1"/>
    <property type="match status" value="1"/>
</dbReference>
<dbReference type="PANTHER" id="PTHR31001:SF89">
    <property type="entry name" value="ZN(2)-C6 FUNGAL-TYPE DOMAIN-CONTAINING PROTEIN"/>
    <property type="match status" value="1"/>
</dbReference>
<sequence>MSNDISKDGIKKKRIKVSFTCKECRLKRTKCDKKSPCLACKNRNSICEYDAERQIKPRRPNKDSLILRLSNQVDYYKKMCKQFVPNTEFRDFNSDLMNIDYALGSRTLHKHNIFITNDKQSSNDLIINYKCDDTSTTILSIKYCLKNDKVFNKIFLNIKNENHQTSTANLSSIHYKKLSKYQKIQFEKFSNLLIRDIHHVNDPSQQRMIDKAFKFFHYDYHDEDLNIIEDEVVDEPSKLLSNLLEDIQRFLPSYSDLNYLMSIYMNNFQSEAPLANLDVIKTFINENISRGDNDECVIKPLKVNIRNNLCLYAITFIICGISNVSLKLKTFVNNDDTFSFSNDIDTTKLAIMSMQLIKCSKVYLEPNITKLTAFMYIWLNFCYLPIPNSYTSINDSLPTRILTNILLVLCDNINLYPLNLDNPHIGLSDDKNITLRNYFMLRISLVFSLDDIFNQKCTSFKFDEIQKQRLLEYSYKNNPLTTNSSITQTFSHIYNLYLVKLIMLYHIQDCYSLIARLSRTINLTQFEKRLNFMLEYYNRELSLNYMKTPNTKSIIFETYTPNIKIDQNVAINKILLEINLIKSISELKMYSFLIMVLESTQPAKFREYLVRMVNKIVDTLIMLNDFSMGNYQKYLGDLESILMNKNCEKLFDQLFLCISQVLSRMIMNSEKNIIDIMFKMLKKTLSLYTKKYRFINYRSFQLGLFVEDMLIRYENGEYYFEEMNDEDLMDIDKLNDILTQEKLRDILKSDEFELDKDYINNIKGSINICESFIKEFM</sequence>
<dbReference type="Proteomes" id="UP000183365">
    <property type="component" value="Unassembled WGS sequence"/>
</dbReference>
<dbReference type="InterPro" id="IPR036864">
    <property type="entry name" value="Zn2-C6_fun-type_DNA-bd_sf"/>
</dbReference>
<keyword evidence="2" id="KW-0539">Nucleus</keyword>
<evidence type="ECO:0000313" key="5">
    <source>
        <dbReference type="Proteomes" id="UP000183365"/>
    </source>
</evidence>
<keyword evidence="5" id="KW-1185">Reference proteome</keyword>
<evidence type="ECO:0000313" key="4">
    <source>
        <dbReference type="EMBL" id="SGZ38929.1"/>
    </source>
</evidence>
<proteinExistence type="predicted"/>
<dbReference type="PANTHER" id="PTHR31001">
    <property type="entry name" value="UNCHARACTERIZED TRANSCRIPTIONAL REGULATORY PROTEIN"/>
    <property type="match status" value="1"/>
</dbReference>